<evidence type="ECO:0000313" key="1">
    <source>
        <dbReference type="EMBL" id="SUZ80064.1"/>
    </source>
</evidence>
<protein>
    <submittedName>
        <fullName evidence="1">Uncharacterized protein</fullName>
    </submittedName>
</protein>
<gene>
    <name evidence="1" type="ORF">METZ01_LOCUS32918</name>
</gene>
<dbReference type="EMBL" id="UINC01001413">
    <property type="protein sequence ID" value="SUZ80064.1"/>
    <property type="molecule type" value="Genomic_DNA"/>
</dbReference>
<proteinExistence type="predicted"/>
<organism evidence="1">
    <name type="scientific">marine metagenome</name>
    <dbReference type="NCBI Taxonomy" id="408172"/>
    <lineage>
        <taxon>unclassified sequences</taxon>
        <taxon>metagenomes</taxon>
        <taxon>ecological metagenomes</taxon>
    </lineage>
</organism>
<accession>A0A381QM94</accession>
<sequence>MPFQKATARVLELIHWQGQVTTVLHPPAASLTQVMETTDRAPSAWNDFQGQHEENPYLYGALKIGGVQIGKRAIVRFEWYQGL</sequence>
<name>A0A381QM94_9ZZZZ</name>
<reference evidence="1" key="1">
    <citation type="submission" date="2018-05" db="EMBL/GenBank/DDBJ databases">
        <authorList>
            <person name="Lanie J.A."/>
            <person name="Ng W.-L."/>
            <person name="Kazmierczak K.M."/>
            <person name="Andrzejewski T.M."/>
            <person name="Davidsen T.M."/>
            <person name="Wayne K.J."/>
            <person name="Tettelin H."/>
            <person name="Glass J.I."/>
            <person name="Rusch D."/>
            <person name="Podicherti R."/>
            <person name="Tsui H.-C.T."/>
            <person name="Winkler M.E."/>
        </authorList>
    </citation>
    <scope>NUCLEOTIDE SEQUENCE</scope>
</reference>
<dbReference type="AlphaFoldDB" id="A0A381QM94"/>